<feature type="domain" description="DUF418" evidence="2">
    <location>
        <begin position="236"/>
        <end position="391"/>
    </location>
</feature>
<keyword evidence="1" id="KW-0472">Membrane</keyword>
<accession>A0A2W5QXD7</accession>
<evidence type="ECO:0000256" key="1">
    <source>
        <dbReference type="SAM" id="Phobius"/>
    </source>
</evidence>
<proteinExistence type="predicted"/>
<gene>
    <name evidence="3" type="ORF">DI544_00500</name>
</gene>
<dbReference type="InterPro" id="IPR007349">
    <property type="entry name" value="DUF418"/>
</dbReference>
<evidence type="ECO:0000259" key="2">
    <source>
        <dbReference type="Pfam" id="PF04235"/>
    </source>
</evidence>
<dbReference type="Proteomes" id="UP000249229">
    <property type="component" value="Unassembled WGS sequence"/>
</dbReference>
<name>A0A2W5QXD7_9SPHN</name>
<dbReference type="InterPro" id="IPR052529">
    <property type="entry name" value="Bact_Transport_Assoc"/>
</dbReference>
<feature type="transmembrane region" description="Helical" evidence="1">
    <location>
        <begin position="355"/>
        <end position="375"/>
    </location>
</feature>
<feature type="transmembrane region" description="Helical" evidence="1">
    <location>
        <begin position="281"/>
        <end position="308"/>
    </location>
</feature>
<comment type="caution">
    <text evidence="3">The sequence shown here is derived from an EMBL/GenBank/DDBJ whole genome shotgun (WGS) entry which is preliminary data.</text>
</comment>
<dbReference type="Pfam" id="PF04235">
    <property type="entry name" value="DUF418"/>
    <property type="match status" value="1"/>
</dbReference>
<reference evidence="3 4" key="1">
    <citation type="submission" date="2017-08" db="EMBL/GenBank/DDBJ databases">
        <title>Infants hospitalized years apart are colonized by the same room-sourced microbial strains.</title>
        <authorList>
            <person name="Brooks B."/>
            <person name="Olm M.R."/>
            <person name="Firek B.A."/>
            <person name="Baker R."/>
            <person name="Thomas B.C."/>
            <person name="Morowitz M.J."/>
            <person name="Banfield J.F."/>
        </authorList>
    </citation>
    <scope>NUCLEOTIDE SEQUENCE [LARGE SCALE GENOMIC DNA]</scope>
    <source>
        <strain evidence="3">S2_005_001_R1_22</strain>
    </source>
</reference>
<dbReference type="EMBL" id="QFQI01000001">
    <property type="protein sequence ID" value="PZQ62727.1"/>
    <property type="molecule type" value="Genomic_DNA"/>
</dbReference>
<organism evidence="3 4">
    <name type="scientific">Sphingomonas taxi</name>
    <dbReference type="NCBI Taxonomy" id="1549858"/>
    <lineage>
        <taxon>Bacteria</taxon>
        <taxon>Pseudomonadati</taxon>
        <taxon>Pseudomonadota</taxon>
        <taxon>Alphaproteobacteria</taxon>
        <taxon>Sphingomonadales</taxon>
        <taxon>Sphingomonadaceae</taxon>
        <taxon>Sphingomonas</taxon>
    </lineage>
</organism>
<protein>
    <submittedName>
        <fullName evidence="3">DUF418 domain-containing protein</fullName>
    </submittedName>
</protein>
<keyword evidence="1" id="KW-1133">Transmembrane helix</keyword>
<dbReference type="AlphaFoldDB" id="A0A2W5QXD7"/>
<evidence type="ECO:0000313" key="4">
    <source>
        <dbReference type="Proteomes" id="UP000249229"/>
    </source>
</evidence>
<dbReference type="PANTHER" id="PTHR30590:SF2">
    <property type="entry name" value="INNER MEMBRANE PROTEIN"/>
    <property type="match status" value="1"/>
</dbReference>
<feature type="transmembrane region" description="Helical" evidence="1">
    <location>
        <begin position="320"/>
        <end position="343"/>
    </location>
</feature>
<dbReference type="PANTHER" id="PTHR30590">
    <property type="entry name" value="INNER MEMBRANE PROTEIN"/>
    <property type="match status" value="1"/>
</dbReference>
<keyword evidence="1" id="KW-0812">Transmembrane</keyword>
<feature type="transmembrane region" description="Helical" evidence="1">
    <location>
        <begin position="21"/>
        <end position="40"/>
    </location>
</feature>
<evidence type="ECO:0000313" key="3">
    <source>
        <dbReference type="EMBL" id="PZQ62727.1"/>
    </source>
</evidence>
<sequence length="402" mass="42679">MTAAPSPLPASRIVALDFLRGAAVLGILIANLPGFALPQAGYFSPVAWGGTAPADVTIWALTFVLVEGKMRGLFAMLFGASMLLVIERADARGANGAALHLRRMGSLFAIGCAHLYGVWQGDILNLYALVGVIALLFVNAPVALLLLAGAGALLVATLDGLALAAMAARAATRPALEQAFGHPPAATLWREIAALRGPWTANVAWRWSQAMSPLAGLLANGPETLAYMLFGMAGLRSGFLTGAWPRRRYALVAGVTLAATLPVYALLAWRTIVLGFDVGAVVFASFVVSTALRPLTVGGYAALLLLVLHRRGDDGGRIATAGRVALSNYLACSIAFTALFYGWGAGQFARWGRATLYLLLPVAWAMMLTWPRWWLGRFAHGPAEYMWRLVTRDAPEPSRAAK</sequence>
<feature type="transmembrane region" description="Helical" evidence="1">
    <location>
        <begin position="126"/>
        <end position="156"/>
    </location>
</feature>
<feature type="transmembrane region" description="Helical" evidence="1">
    <location>
        <begin position="249"/>
        <end position="269"/>
    </location>
</feature>